<protein>
    <submittedName>
        <fullName evidence="2">Uncharacterized protein</fullName>
    </submittedName>
</protein>
<gene>
    <name evidence="2" type="ORF">PHLCEN_2v6888</name>
</gene>
<evidence type="ECO:0000313" key="2">
    <source>
        <dbReference type="EMBL" id="PSR79842.1"/>
    </source>
</evidence>
<feature type="compositionally biased region" description="Basic and acidic residues" evidence="1">
    <location>
        <begin position="79"/>
        <end position="95"/>
    </location>
</feature>
<feature type="region of interest" description="Disordered" evidence="1">
    <location>
        <begin position="39"/>
        <end position="115"/>
    </location>
</feature>
<dbReference type="AlphaFoldDB" id="A0A2R6NY51"/>
<dbReference type="Proteomes" id="UP000186601">
    <property type="component" value="Unassembled WGS sequence"/>
</dbReference>
<evidence type="ECO:0000313" key="3">
    <source>
        <dbReference type="Proteomes" id="UP000186601"/>
    </source>
</evidence>
<accession>A0A2R6NY51</accession>
<evidence type="ECO:0000256" key="1">
    <source>
        <dbReference type="SAM" id="MobiDB-lite"/>
    </source>
</evidence>
<organism evidence="2 3">
    <name type="scientific">Hermanssonia centrifuga</name>
    <dbReference type="NCBI Taxonomy" id="98765"/>
    <lineage>
        <taxon>Eukaryota</taxon>
        <taxon>Fungi</taxon>
        <taxon>Dikarya</taxon>
        <taxon>Basidiomycota</taxon>
        <taxon>Agaricomycotina</taxon>
        <taxon>Agaricomycetes</taxon>
        <taxon>Polyporales</taxon>
        <taxon>Meruliaceae</taxon>
        <taxon>Hermanssonia</taxon>
    </lineage>
</organism>
<proteinExistence type="predicted"/>
<keyword evidence="3" id="KW-1185">Reference proteome</keyword>
<comment type="caution">
    <text evidence="2">The sequence shown here is derived from an EMBL/GenBank/DDBJ whole genome shotgun (WGS) entry which is preliminary data.</text>
</comment>
<feature type="compositionally biased region" description="Polar residues" evidence="1">
    <location>
        <begin position="106"/>
        <end position="115"/>
    </location>
</feature>
<name>A0A2R6NY51_9APHY</name>
<dbReference type="EMBL" id="MLYV02000681">
    <property type="protein sequence ID" value="PSR79842.1"/>
    <property type="molecule type" value="Genomic_DNA"/>
</dbReference>
<feature type="compositionally biased region" description="Basic and acidic residues" evidence="1">
    <location>
        <begin position="39"/>
        <end position="48"/>
    </location>
</feature>
<reference evidence="2 3" key="1">
    <citation type="submission" date="2018-02" db="EMBL/GenBank/DDBJ databases">
        <title>Genome sequence of the basidiomycete white-rot fungus Phlebia centrifuga.</title>
        <authorList>
            <person name="Granchi Z."/>
            <person name="Peng M."/>
            <person name="de Vries R.P."/>
            <person name="Hilden K."/>
            <person name="Makela M.R."/>
            <person name="Grigoriev I."/>
            <person name="Riley R."/>
        </authorList>
    </citation>
    <scope>NUCLEOTIDE SEQUENCE [LARGE SCALE GENOMIC DNA]</scope>
    <source>
        <strain evidence="2 3">FBCC195</strain>
    </source>
</reference>
<sequence>MAPTEKNRLHYPEYNSQRVKASCDEAHLHRHALRRDITGYEPAHHDTSSSEATISEWHLKRLPKRPTIPRPKGVLSAARIEDAADHKSKDNDDSHQSPYGLEYSFEVSQCPQEPV</sequence>